<dbReference type="Gene3D" id="3.80.10.10">
    <property type="entry name" value="Ribonuclease Inhibitor"/>
    <property type="match status" value="1"/>
</dbReference>
<evidence type="ECO:0000313" key="1">
    <source>
        <dbReference type="EMBL" id="GFH44361.1"/>
    </source>
</evidence>
<dbReference type="Proteomes" id="UP001054902">
    <property type="component" value="Unassembled WGS sequence"/>
</dbReference>
<dbReference type="EMBL" id="BLLK01000019">
    <property type="protein sequence ID" value="GFH44361.1"/>
    <property type="molecule type" value="Genomic_DNA"/>
</dbReference>
<keyword evidence="2" id="KW-1185">Reference proteome</keyword>
<dbReference type="InterPro" id="IPR026906">
    <property type="entry name" value="LRR_5"/>
</dbReference>
<organism evidence="1 2">
    <name type="scientific">Chaetoceros tenuissimus</name>
    <dbReference type="NCBI Taxonomy" id="426638"/>
    <lineage>
        <taxon>Eukaryota</taxon>
        <taxon>Sar</taxon>
        <taxon>Stramenopiles</taxon>
        <taxon>Ochrophyta</taxon>
        <taxon>Bacillariophyta</taxon>
        <taxon>Coscinodiscophyceae</taxon>
        <taxon>Chaetocerotophycidae</taxon>
        <taxon>Chaetocerotales</taxon>
        <taxon>Chaetocerotaceae</taxon>
        <taxon>Chaetoceros</taxon>
    </lineage>
</organism>
<sequence length="262" mass="31084">MRIQTEEWRRFIPGIRMYRGKKTFFYNGEILWEGDLFWYHRGHTLIYDKEERKSWEVVIVLPGVEVIPESTFFECRKLKTIILSDTVRRIEDSAFNCCMKLESIKLSRNLEFIGRLAFRWCEFLTSIFIPPSCSEIGDEAFLYCTRLLIIHVPLQTRLGNCVIFGTALIQTINQLVDNDILNNWIRNINRAEEYALHRACSSFNPLEEIIHAIVKRQGLQSLKKRNFIRLTPMQYLEANPYTDIEEKKIMKRYILDMMGEIV</sequence>
<dbReference type="PANTHER" id="PTHR45661:SF3">
    <property type="entry name" value="IG-LIKE DOMAIN-CONTAINING PROTEIN"/>
    <property type="match status" value="1"/>
</dbReference>
<dbReference type="Pfam" id="PF13306">
    <property type="entry name" value="LRR_5"/>
    <property type="match status" value="1"/>
</dbReference>
<gene>
    <name evidence="1" type="ORF">CTEN210_00835</name>
</gene>
<dbReference type="InterPro" id="IPR053139">
    <property type="entry name" value="Surface_bspA-like"/>
</dbReference>
<evidence type="ECO:0000313" key="2">
    <source>
        <dbReference type="Proteomes" id="UP001054902"/>
    </source>
</evidence>
<protein>
    <submittedName>
        <fullName evidence="1">Leucine-rich repeat domain-containing protein</fullName>
    </submittedName>
</protein>
<dbReference type="InterPro" id="IPR032675">
    <property type="entry name" value="LRR_dom_sf"/>
</dbReference>
<name>A0AAD3CGG4_9STRA</name>
<accession>A0AAD3CGG4</accession>
<dbReference type="AlphaFoldDB" id="A0AAD3CGG4"/>
<proteinExistence type="predicted"/>
<comment type="caution">
    <text evidence="1">The sequence shown here is derived from an EMBL/GenBank/DDBJ whole genome shotgun (WGS) entry which is preliminary data.</text>
</comment>
<reference evidence="1 2" key="1">
    <citation type="journal article" date="2021" name="Sci. Rep.">
        <title>The genome of the diatom Chaetoceros tenuissimus carries an ancient integrated fragment of an extant virus.</title>
        <authorList>
            <person name="Hongo Y."/>
            <person name="Kimura K."/>
            <person name="Takaki Y."/>
            <person name="Yoshida Y."/>
            <person name="Baba S."/>
            <person name="Kobayashi G."/>
            <person name="Nagasaki K."/>
            <person name="Hano T."/>
            <person name="Tomaru Y."/>
        </authorList>
    </citation>
    <scope>NUCLEOTIDE SEQUENCE [LARGE SCALE GENOMIC DNA]</scope>
    <source>
        <strain evidence="1 2">NIES-3715</strain>
    </source>
</reference>
<dbReference type="SUPFAM" id="SSF52058">
    <property type="entry name" value="L domain-like"/>
    <property type="match status" value="1"/>
</dbReference>
<dbReference type="PANTHER" id="PTHR45661">
    <property type="entry name" value="SURFACE ANTIGEN"/>
    <property type="match status" value="1"/>
</dbReference>